<dbReference type="EMBL" id="PRLP01000001">
    <property type="protein sequence ID" value="PPC79402.1"/>
    <property type="molecule type" value="Genomic_DNA"/>
</dbReference>
<evidence type="ECO:0000313" key="7">
    <source>
        <dbReference type="Proteomes" id="UP000238196"/>
    </source>
</evidence>
<dbReference type="Pfam" id="PF02620">
    <property type="entry name" value="YceD"/>
    <property type="match status" value="1"/>
</dbReference>
<sequence length="172" mass="19336">MSNQAFPAKINPRKWAEKGSSWTGDLPLSHFTRLVESLQGSAGVVKVSMEFGVDEERIRFVRGDLHTQVEMTCQRCLESVKLAVESDFSLGIVWHDEAAANLPSHYDPLIVSDEFVEMLPVLEDELIISLPLVPLHEDCEVKTEYGEAVEEVLDERPASNPFDVLTQLKLKK</sequence>
<proteinExistence type="inferred from homology"/>
<dbReference type="Proteomes" id="UP000238196">
    <property type="component" value="Unassembled WGS sequence"/>
</dbReference>
<accession>A0A2S5KXN1</accession>
<dbReference type="PANTHER" id="PTHR38099:SF1">
    <property type="entry name" value="LARGE RIBOSOMAL RNA SUBUNIT ACCUMULATION PROTEIN YCED"/>
    <property type="match status" value="1"/>
</dbReference>
<evidence type="ECO:0000256" key="3">
    <source>
        <dbReference type="ARBA" id="ARBA00015716"/>
    </source>
</evidence>
<dbReference type="AlphaFoldDB" id="A0A2S5KXN1"/>
<evidence type="ECO:0000256" key="4">
    <source>
        <dbReference type="ARBA" id="ARBA00022517"/>
    </source>
</evidence>
<evidence type="ECO:0000256" key="2">
    <source>
        <dbReference type="ARBA" id="ARBA00010740"/>
    </source>
</evidence>
<dbReference type="GO" id="GO:0005829">
    <property type="term" value="C:cytosol"/>
    <property type="evidence" value="ECO:0007669"/>
    <property type="project" value="TreeGrafter"/>
</dbReference>
<dbReference type="PANTHER" id="PTHR38099">
    <property type="entry name" value="LARGE RIBOSOMAL RNA SUBUNIT ACCUMULATION PROTEIN YCED"/>
    <property type="match status" value="1"/>
</dbReference>
<evidence type="ECO:0000256" key="5">
    <source>
        <dbReference type="ARBA" id="ARBA00031841"/>
    </source>
</evidence>
<evidence type="ECO:0000313" key="6">
    <source>
        <dbReference type="EMBL" id="PPC79402.1"/>
    </source>
</evidence>
<comment type="caution">
    <text evidence="6">The sequence shown here is derived from an EMBL/GenBank/DDBJ whole genome shotgun (WGS) entry which is preliminary data.</text>
</comment>
<comment type="function">
    <text evidence="1">Plays a role in synthesis, processing and/or stability of 23S rRNA.</text>
</comment>
<dbReference type="InterPro" id="IPR003772">
    <property type="entry name" value="YceD"/>
</dbReference>
<dbReference type="InterPro" id="IPR039255">
    <property type="entry name" value="YceD_bac"/>
</dbReference>
<comment type="similarity">
    <text evidence="2">Belongs to the DUF177 domain family.</text>
</comment>
<organism evidence="6 7">
    <name type="scientific">Proteobacteria bacterium 228</name>
    <dbReference type="NCBI Taxonomy" id="2083153"/>
    <lineage>
        <taxon>Bacteria</taxon>
        <taxon>Pseudomonadati</taxon>
        <taxon>Pseudomonadota</taxon>
    </lineage>
</organism>
<reference evidence="6 7" key="1">
    <citation type="submission" date="2018-02" db="EMBL/GenBank/DDBJ databases">
        <title>novel marine gammaproteobacteria from coastal saline agro ecosystem.</title>
        <authorList>
            <person name="Krishnan R."/>
            <person name="Ramesh Kumar N."/>
        </authorList>
    </citation>
    <scope>NUCLEOTIDE SEQUENCE [LARGE SCALE GENOMIC DNA]</scope>
    <source>
        <strain evidence="6 7">228</strain>
    </source>
</reference>
<gene>
    <name evidence="6" type="ORF">C4K68_00350</name>
</gene>
<protein>
    <recommendedName>
        <fullName evidence="3">Large ribosomal RNA subunit accumulation protein YceD</fullName>
    </recommendedName>
    <alternativeName>
        <fullName evidence="5">23S rRNA accumulation protein YceD</fullName>
    </alternativeName>
</protein>
<dbReference type="OrthoDB" id="9786771at2"/>
<dbReference type="GO" id="GO:0042254">
    <property type="term" value="P:ribosome biogenesis"/>
    <property type="evidence" value="ECO:0007669"/>
    <property type="project" value="UniProtKB-KW"/>
</dbReference>
<evidence type="ECO:0000256" key="1">
    <source>
        <dbReference type="ARBA" id="ARBA00002868"/>
    </source>
</evidence>
<name>A0A2S5KXN1_9PROT</name>
<keyword evidence="4" id="KW-0690">Ribosome biogenesis</keyword>